<feature type="region of interest" description="Disordered" evidence="1">
    <location>
        <begin position="1"/>
        <end position="253"/>
    </location>
</feature>
<dbReference type="AlphaFoldDB" id="A0A8J5R6Z5"/>
<name>A0A8J5R6Z5_ZIZPA</name>
<accession>A0A8J5R6Z5</accession>
<dbReference type="EMBL" id="JAAALK010000290">
    <property type="protein sequence ID" value="KAG8047711.1"/>
    <property type="molecule type" value="Genomic_DNA"/>
</dbReference>
<feature type="compositionally biased region" description="Polar residues" evidence="1">
    <location>
        <begin position="104"/>
        <end position="115"/>
    </location>
</feature>
<dbReference type="Proteomes" id="UP000729402">
    <property type="component" value="Unassembled WGS sequence"/>
</dbReference>
<reference evidence="2" key="1">
    <citation type="journal article" date="2021" name="bioRxiv">
        <title>Whole Genome Assembly and Annotation of Northern Wild Rice, Zizania palustris L., Supports a Whole Genome Duplication in the Zizania Genus.</title>
        <authorList>
            <person name="Haas M."/>
            <person name="Kono T."/>
            <person name="Macchietto M."/>
            <person name="Millas R."/>
            <person name="McGilp L."/>
            <person name="Shao M."/>
            <person name="Duquette J."/>
            <person name="Hirsch C.N."/>
            <person name="Kimball J."/>
        </authorList>
    </citation>
    <scope>NUCLEOTIDE SEQUENCE</scope>
    <source>
        <tissue evidence="2">Fresh leaf tissue</tissue>
    </source>
</reference>
<evidence type="ECO:0000313" key="2">
    <source>
        <dbReference type="EMBL" id="KAG8047711.1"/>
    </source>
</evidence>
<keyword evidence="3" id="KW-1185">Reference proteome</keyword>
<evidence type="ECO:0000256" key="1">
    <source>
        <dbReference type="SAM" id="MobiDB-lite"/>
    </source>
</evidence>
<organism evidence="2 3">
    <name type="scientific">Zizania palustris</name>
    <name type="common">Northern wild rice</name>
    <dbReference type="NCBI Taxonomy" id="103762"/>
    <lineage>
        <taxon>Eukaryota</taxon>
        <taxon>Viridiplantae</taxon>
        <taxon>Streptophyta</taxon>
        <taxon>Embryophyta</taxon>
        <taxon>Tracheophyta</taxon>
        <taxon>Spermatophyta</taxon>
        <taxon>Magnoliopsida</taxon>
        <taxon>Liliopsida</taxon>
        <taxon>Poales</taxon>
        <taxon>Poaceae</taxon>
        <taxon>BOP clade</taxon>
        <taxon>Oryzoideae</taxon>
        <taxon>Oryzeae</taxon>
        <taxon>Zizaniinae</taxon>
        <taxon>Zizania</taxon>
    </lineage>
</organism>
<sequence length="253" mass="25676">MLAESEEPTSFSSSINVVCRGGGGRRSGGRGYRHSPGGRYGGGGHGGNGHAGDGPIQHQQGRSPKRDGHDAGQRSQNNGGHNHGRDYTGDTTTMIQKIMEEEISQNGAQIQSNEQILLPTTHAENATDSVQSADTDPSDGLVPSSECAPTQADSAPVVDAASPSHASTATSPPTSSRSVPASSMPDQNLPSLPSNGSINSTGSSTSATATSSPDGSATAGSFTPADDISGSSVHMDPTPPPAPEPRTRLQKGQ</sequence>
<gene>
    <name evidence="2" type="ORF">GUJ93_ZPchr0008g14001</name>
</gene>
<protein>
    <submittedName>
        <fullName evidence="2">Uncharacterized protein</fullName>
    </submittedName>
</protein>
<feature type="compositionally biased region" description="Polar residues" evidence="1">
    <location>
        <begin position="122"/>
        <end position="135"/>
    </location>
</feature>
<proteinExistence type="predicted"/>
<feature type="compositionally biased region" description="Gly residues" evidence="1">
    <location>
        <begin position="38"/>
        <end position="52"/>
    </location>
</feature>
<reference evidence="2" key="2">
    <citation type="submission" date="2021-02" db="EMBL/GenBank/DDBJ databases">
        <authorList>
            <person name="Kimball J.A."/>
            <person name="Haas M.W."/>
            <person name="Macchietto M."/>
            <person name="Kono T."/>
            <person name="Duquette J."/>
            <person name="Shao M."/>
        </authorList>
    </citation>
    <scope>NUCLEOTIDE SEQUENCE</scope>
    <source>
        <tissue evidence="2">Fresh leaf tissue</tissue>
    </source>
</reference>
<evidence type="ECO:0000313" key="3">
    <source>
        <dbReference type="Proteomes" id="UP000729402"/>
    </source>
</evidence>
<feature type="compositionally biased region" description="Low complexity" evidence="1">
    <location>
        <begin position="160"/>
        <end position="185"/>
    </location>
</feature>
<comment type="caution">
    <text evidence="2">The sequence shown here is derived from an EMBL/GenBank/DDBJ whole genome shotgun (WGS) entry which is preliminary data.</text>
</comment>
<feature type="compositionally biased region" description="Low complexity" evidence="1">
    <location>
        <begin position="194"/>
        <end position="221"/>
    </location>
</feature>